<evidence type="ECO:0000313" key="3">
    <source>
        <dbReference type="EMBL" id="UZJ24919.1"/>
    </source>
</evidence>
<dbReference type="InterPro" id="IPR011042">
    <property type="entry name" value="6-blade_b-propeller_TolB-like"/>
</dbReference>
<dbReference type="Gene3D" id="3.40.30.10">
    <property type="entry name" value="Glutaredoxin"/>
    <property type="match status" value="1"/>
</dbReference>
<keyword evidence="4" id="KW-1185">Reference proteome</keyword>
<dbReference type="InterPro" id="IPR001258">
    <property type="entry name" value="NHL_repeat"/>
</dbReference>
<dbReference type="RefSeq" id="WP_265383025.1">
    <property type="nucleotide sequence ID" value="NZ_CP110615.1"/>
</dbReference>
<keyword evidence="1" id="KW-0677">Repeat</keyword>
<protein>
    <submittedName>
        <fullName evidence="3">Thioredoxin-like domain-containing protein</fullName>
    </submittedName>
</protein>
<dbReference type="PANTHER" id="PTHR46388">
    <property type="entry name" value="NHL REPEAT-CONTAINING PROTEIN 2"/>
    <property type="match status" value="1"/>
</dbReference>
<dbReference type="SUPFAM" id="SSF101898">
    <property type="entry name" value="NHL repeat"/>
    <property type="match status" value="1"/>
</dbReference>
<name>A0ABY6P0B6_9NOCA</name>
<dbReference type="Proteomes" id="UP001164965">
    <property type="component" value="Chromosome"/>
</dbReference>
<gene>
    <name evidence="3" type="ORF">RHODO2019_17780</name>
</gene>
<dbReference type="SUPFAM" id="SSF52833">
    <property type="entry name" value="Thioredoxin-like"/>
    <property type="match status" value="1"/>
</dbReference>
<dbReference type="EMBL" id="CP110615">
    <property type="protein sequence ID" value="UZJ24919.1"/>
    <property type="molecule type" value="Genomic_DNA"/>
</dbReference>
<sequence length="613" mass="63584">MTATAPRRRAPGAGRARVRAPELTGSGGWIHTAEPITLAGLGGRVVLLDFWTSGCINCLHVLEELRPLEARWAQELVVLGVHSPKFAHEADHDALAAAAARHGVHHPVLDDPELRTWDAYNVKAWPTLVLVDPEGYVVHVAAGEGHAGIGGAIDRALTEVVADATARGTLRTGDGPYRAPATTGTPRRFPSAALATRTGTVLVSDAGHHQVVELEADGVTELRRWGTGTRGAPFTEPAGMTLLPAAVAAAVGYDVVLADTAGHQLHGLSLATGTSRVVAGTGDQWRHGASSDGPAAATALTSPWDVEWWPALGEVVVAMAGNHTLGALDPAAGTVRRLAGTTVEGLLDGPLAEAFLAQPSGLAAEGDRLWFVDAETSALRWLEAGRAHTAIGTGLFDFGHRDGPAEQALLQHPLGVAVLADGSVAVADTYNRAVRRYDPATGLLSTLARDVDEPHAVLVLGGELLVVASAGHEVHALPARRELVHGSAPPVVRPPSQLSPGPVRLGVVLTPPPGTHLDEREGPATRLEVSATPPGLLVEGAGTGTGLVRELVLAAGTDGVLHVSARAAACDTGVENPVCQVVRQEWEVPLRLVEDGPRTLELLMGGPAGPERV</sequence>
<dbReference type="PANTHER" id="PTHR46388:SF2">
    <property type="entry name" value="NHL REPEAT-CONTAINING PROTEIN 2"/>
    <property type="match status" value="1"/>
</dbReference>
<feature type="domain" description="Thioredoxin-like fold" evidence="2">
    <location>
        <begin position="43"/>
        <end position="137"/>
    </location>
</feature>
<evidence type="ECO:0000313" key="4">
    <source>
        <dbReference type="Proteomes" id="UP001164965"/>
    </source>
</evidence>
<evidence type="ECO:0000259" key="2">
    <source>
        <dbReference type="Pfam" id="PF13905"/>
    </source>
</evidence>
<dbReference type="InterPro" id="IPR012336">
    <property type="entry name" value="Thioredoxin-like_fold"/>
</dbReference>
<dbReference type="InterPro" id="IPR036249">
    <property type="entry name" value="Thioredoxin-like_sf"/>
</dbReference>
<evidence type="ECO:0000256" key="1">
    <source>
        <dbReference type="ARBA" id="ARBA00022737"/>
    </source>
</evidence>
<accession>A0ABY6P0B6</accession>
<reference evidence="3" key="1">
    <citation type="submission" date="2022-10" db="EMBL/GenBank/DDBJ databases">
        <title>Rhodococcus sp.75.</title>
        <authorList>
            <person name="Sun M."/>
        </authorList>
    </citation>
    <scope>NUCLEOTIDE SEQUENCE</scope>
    <source>
        <strain evidence="3">75</strain>
    </source>
</reference>
<organism evidence="3 4">
    <name type="scientific">Rhodococcus antarcticus</name>
    <dbReference type="NCBI Taxonomy" id="2987751"/>
    <lineage>
        <taxon>Bacteria</taxon>
        <taxon>Bacillati</taxon>
        <taxon>Actinomycetota</taxon>
        <taxon>Actinomycetes</taxon>
        <taxon>Mycobacteriales</taxon>
        <taxon>Nocardiaceae</taxon>
        <taxon>Rhodococcus</taxon>
    </lineage>
</organism>
<proteinExistence type="predicted"/>
<dbReference type="Pfam" id="PF13905">
    <property type="entry name" value="Thioredoxin_8"/>
    <property type="match status" value="1"/>
</dbReference>
<dbReference type="Gene3D" id="2.120.10.30">
    <property type="entry name" value="TolB, C-terminal domain"/>
    <property type="match status" value="1"/>
</dbReference>
<dbReference type="Pfam" id="PF01436">
    <property type="entry name" value="NHL"/>
    <property type="match status" value="1"/>
</dbReference>